<reference evidence="2" key="1">
    <citation type="submission" date="2022-02" db="EMBL/GenBank/DDBJ databases">
        <authorList>
            <person name="Henning P.M."/>
            <person name="McCubbin A.G."/>
            <person name="Shore J.S."/>
        </authorList>
    </citation>
    <scope>NUCLEOTIDE SEQUENCE</scope>
    <source>
        <strain evidence="2">F60SS</strain>
        <tissue evidence="2">Leaves</tissue>
    </source>
</reference>
<sequence>MYHGVTSYNNNRRHGLPMYHGAGDSKVRRRGLRRMRARIRRDRRRVLRLGGRARLVRGGEQGSLSSRPSLGSVGFIEKGTEARERGRWLQRWWMATEFQKGGHNDVKFKKGKSTNGVVSKSWSFTDPELRRKRRVASYKVYSVEGKVKGSLKKSF</sequence>
<protein>
    <submittedName>
        <fullName evidence="2">Uncharacterized protein</fullName>
    </submittedName>
</protein>
<dbReference type="EMBL" id="JAKUCV010004911">
    <property type="protein sequence ID" value="KAJ4833596.1"/>
    <property type="molecule type" value="Genomic_DNA"/>
</dbReference>
<dbReference type="Pfam" id="PF12023">
    <property type="entry name" value="DUF3511"/>
    <property type="match status" value="1"/>
</dbReference>
<organism evidence="2 3">
    <name type="scientific">Turnera subulata</name>
    <dbReference type="NCBI Taxonomy" id="218843"/>
    <lineage>
        <taxon>Eukaryota</taxon>
        <taxon>Viridiplantae</taxon>
        <taxon>Streptophyta</taxon>
        <taxon>Embryophyta</taxon>
        <taxon>Tracheophyta</taxon>
        <taxon>Spermatophyta</taxon>
        <taxon>Magnoliopsida</taxon>
        <taxon>eudicotyledons</taxon>
        <taxon>Gunneridae</taxon>
        <taxon>Pentapetalae</taxon>
        <taxon>rosids</taxon>
        <taxon>fabids</taxon>
        <taxon>Malpighiales</taxon>
        <taxon>Passifloraceae</taxon>
        <taxon>Turnera</taxon>
    </lineage>
</organism>
<comment type="caution">
    <text evidence="2">The sequence shown here is derived from an EMBL/GenBank/DDBJ whole genome shotgun (WGS) entry which is preliminary data.</text>
</comment>
<keyword evidence="3" id="KW-1185">Reference proteome</keyword>
<feature type="compositionally biased region" description="Polar residues" evidence="1">
    <location>
        <begin position="1"/>
        <end position="10"/>
    </location>
</feature>
<name>A0A9Q0J8P2_9ROSI</name>
<evidence type="ECO:0000313" key="2">
    <source>
        <dbReference type="EMBL" id="KAJ4833596.1"/>
    </source>
</evidence>
<evidence type="ECO:0000256" key="1">
    <source>
        <dbReference type="SAM" id="MobiDB-lite"/>
    </source>
</evidence>
<reference evidence="2" key="2">
    <citation type="journal article" date="2023" name="Plants (Basel)">
        <title>Annotation of the Turnera subulata (Passifloraceae) Draft Genome Reveals the S-Locus Evolved after the Divergence of Turneroideae from Passifloroideae in a Stepwise Manner.</title>
        <authorList>
            <person name="Henning P.M."/>
            <person name="Roalson E.H."/>
            <person name="Mir W."/>
            <person name="McCubbin A.G."/>
            <person name="Shore J.S."/>
        </authorList>
    </citation>
    <scope>NUCLEOTIDE SEQUENCE</scope>
    <source>
        <strain evidence="2">F60SS</strain>
    </source>
</reference>
<dbReference type="AlphaFoldDB" id="A0A9Q0J8P2"/>
<dbReference type="PANTHER" id="PTHR33193">
    <property type="entry name" value="DOMAIN PROTEIN, PUTATIVE (DUF3511)-RELATED"/>
    <property type="match status" value="1"/>
</dbReference>
<dbReference type="InterPro" id="IPR021899">
    <property type="entry name" value="DUF3511"/>
</dbReference>
<proteinExistence type="predicted"/>
<evidence type="ECO:0000313" key="3">
    <source>
        <dbReference type="Proteomes" id="UP001141552"/>
    </source>
</evidence>
<dbReference type="PANTHER" id="PTHR33193:SF71">
    <property type="entry name" value="OS02G0223700 PROTEIN"/>
    <property type="match status" value="1"/>
</dbReference>
<feature type="region of interest" description="Disordered" evidence="1">
    <location>
        <begin position="1"/>
        <end position="29"/>
    </location>
</feature>
<dbReference type="Proteomes" id="UP001141552">
    <property type="component" value="Unassembled WGS sequence"/>
</dbReference>
<dbReference type="OrthoDB" id="1655903at2759"/>
<gene>
    <name evidence="2" type="ORF">Tsubulata_009214</name>
</gene>
<accession>A0A9Q0J8P2</accession>